<dbReference type="GO" id="GO:0004519">
    <property type="term" value="F:endonuclease activity"/>
    <property type="evidence" value="ECO:0007669"/>
    <property type="project" value="UniProtKB-KW"/>
</dbReference>
<gene>
    <name evidence="8" type="ORF">SAMN05421825_1944</name>
</gene>
<dbReference type="STRING" id="454006.SAMN05421825_1944"/>
<dbReference type="InterPro" id="IPR011335">
    <property type="entry name" value="Restrct_endonuc-II-like"/>
</dbReference>
<evidence type="ECO:0000256" key="7">
    <source>
        <dbReference type="SAM" id="MobiDB-lite"/>
    </source>
</evidence>
<keyword evidence="4 6" id="KW-0378">Hydrolase</keyword>
<dbReference type="PIRSF" id="PIRSF018267">
    <property type="entry name" value="VSR_endonuc"/>
    <property type="match status" value="1"/>
</dbReference>
<dbReference type="GO" id="GO:0006298">
    <property type="term" value="P:mismatch repair"/>
    <property type="evidence" value="ECO:0007669"/>
    <property type="project" value="UniProtKB-UniRule"/>
</dbReference>
<protein>
    <recommendedName>
        <fullName evidence="6">Very short patch repair endonuclease</fullName>
        <ecNumber evidence="6">3.1.-.-</ecNumber>
    </recommendedName>
</protein>
<dbReference type="Proteomes" id="UP000199203">
    <property type="component" value="Unassembled WGS sequence"/>
</dbReference>
<evidence type="ECO:0000256" key="2">
    <source>
        <dbReference type="ARBA" id="ARBA00022759"/>
    </source>
</evidence>
<evidence type="ECO:0000256" key="4">
    <source>
        <dbReference type="ARBA" id="ARBA00022801"/>
    </source>
</evidence>
<dbReference type="EMBL" id="FNBH01000002">
    <property type="protein sequence ID" value="SDF71884.1"/>
    <property type="molecule type" value="Genomic_DNA"/>
</dbReference>
<dbReference type="SUPFAM" id="SSF52980">
    <property type="entry name" value="Restriction endonuclease-like"/>
    <property type="match status" value="1"/>
</dbReference>
<evidence type="ECO:0000256" key="3">
    <source>
        <dbReference type="ARBA" id="ARBA00022763"/>
    </source>
</evidence>
<feature type="region of interest" description="Disordered" evidence="7">
    <location>
        <begin position="1"/>
        <end position="33"/>
    </location>
</feature>
<organism evidence="8 9">
    <name type="scientific">Epilithonimonas hungarica</name>
    <dbReference type="NCBI Taxonomy" id="454006"/>
    <lineage>
        <taxon>Bacteria</taxon>
        <taxon>Pseudomonadati</taxon>
        <taxon>Bacteroidota</taxon>
        <taxon>Flavobacteriia</taxon>
        <taxon>Flavobacteriales</taxon>
        <taxon>Weeksellaceae</taxon>
        <taxon>Chryseobacterium group</taxon>
        <taxon>Epilithonimonas</taxon>
    </lineage>
</organism>
<comment type="function">
    <text evidence="6">May nick specific sequences that contain T:G mispairs resulting from m5C-deamination.</text>
</comment>
<dbReference type="OrthoDB" id="9801520at2"/>
<keyword evidence="3 6" id="KW-0227">DNA damage</keyword>
<dbReference type="CDD" id="cd00221">
    <property type="entry name" value="Vsr"/>
    <property type="match status" value="1"/>
</dbReference>
<evidence type="ECO:0000256" key="5">
    <source>
        <dbReference type="ARBA" id="ARBA00023204"/>
    </source>
</evidence>
<proteinExistence type="inferred from homology"/>
<comment type="similarity">
    <text evidence="6">Belongs to the vsr family.</text>
</comment>
<reference evidence="9" key="1">
    <citation type="submission" date="2016-10" db="EMBL/GenBank/DDBJ databases">
        <authorList>
            <person name="Varghese N."/>
            <person name="Submissions S."/>
        </authorList>
    </citation>
    <scope>NUCLEOTIDE SEQUENCE [LARGE SCALE GENOMIC DNA]</scope>
    <source>
        <strain evidence="9">DSM 19684</strain>
    </source>
</reference>
<dbReference type="InterPro" id="IPR004603">
    <property type="entry name" value="DNA_mismatch_endonuc_vsr"/>
</dbReference>
<dbReference type="RefSeq" id="WP_089873279.1">
    <property type="nucleotide sequence ID" value="NZ_FNBH01000002.1"/>
</dbReference>
<keyword evidence="2 6" id="KW-0255">Endonuclease</keyword>
<evidence type="ECO:0000313" key="9">
    <source>
        <dbReference type="Proteomes" id="UP000199203"/>
    </source>
</evidence>
<dbReference type="AlphaFoldDB" id="A0A1G7NCY3"/>
<name>A0A1G7NCY3_9FLAO</name>
<dbReference type="GO" id="GO:0016787">
    <property type="term" value="F:hydrolase activity"/>
    <property type="evidence" value="ECO:0007669"/>
    <property type="project" value="UniProtKB-KW"/>
</dbReference>
<dbReference type="Pfam" id="PF03852">
    <property type="entry name" value="Vsr"/>
    <property type="match status" value="1"/>
</dbReference>
<sequence length="149" mass="17766">MKQPETYIRDKRSPIPKSESVSRVMSKNKSKNTKPELLLRKELWKNGIRGYRLHSKKIPGKPDIAFISKKIAIFVNGCFWHRCPYCQYKLPKTNRDFWKNKFENNIARDLKAIDQLKEMNWKSITIWECELKDKEKLEQAVQKIKNKLG</sequence>
<evidence type="ECO:0000313" key="8">
    <source>
        <dbReference type="EMBL" id="SDF71884.1"/>
    </source>
</evidence>
<accession>A0A1G7NCY3</accession>
<keyword evidence="5 6" id="KW-0234">DNA repair</keyword>
<dbReference type="EC" id="3.1.-.-" evidence="6"/>
<dbReference type="NCBIfam" id="TIGR00632">
    <property type="entry name" value="vsr"/>
    <property type="match status" value="1"/>
</dbReference>
<keyword evidence="9" id="KW-1185">Reference proteome</keyword>
<evidence type="ECO:0000256" key="6">
    <source>
        <dbReference type="PIRNR" id="PIRNR018267"/>
    </source>
</evidence>
<dbReference type="Gene3D" id="3.40.960.10">
    <property type="entry name" value="VSR Endonuclease"/>
    <property type="match status" value="1"/>
</dbReference>
<keyword evidence="1 6" id="KW-0540">Nuclease</keyword>
<evidence type="ECO:0000256" key="1">
    <source>
        <dbReference type="ARBA" id="ARBA00022722"/>
    </source>
</evidence>